<proteinExistence type="predicted"/>
<keyword evidence="2" id="KW-1185">Reference proteome</keyword>
<protein>
    <submittedName>
        <fullName evidence="1">Uncharacterized protein</fullName>
    </submittedName>
</protein>
<name>A0A2G5US55_9PELO</name>
<comment type="caution">
    <text evidence="1">The sequence shown here is derived from an EMBL/GenBank/DDBJ whole genome shotgun (WGS) entry which is preliminary data.</text>
</comment>
<gene>
    <name evidence="1" type="primary">Cnig_chr_III.g9457</name>
    <name evidence="1" type="ORF">B9Z55_009457</name>
</gene>
<evidence type="ECO:0000313" key="1">
    <source>
        <dbReference type="EMBL" id="PIC42349.1"/>
    </source>
</evidence>
<sequence length="150" mass="17176">MGNYRRSSERARLHSLSASYEHPHSITAVTPSDGKSSTTLRDRFISRRLLKFIEDHDKTSADDETAEEKVAENPVLHSLVRRIDTRTTTPIRNKTLLIGPPARNQYPFLPTQESYEPTGRQAKRPLQAALFKPAERPLINPTIERRDDRC</sequence>
<dbReference type="EMBL" id="PDUG01000003">
    <property type="protein sequence ID" value="PIC42349.1"/>
    <property type="molecule type" value="Genomic_DNA"/>
</dbReference>
<accession>A0A2G5US55</accession>
<reference evidence="2" key="1">
    <citation type="submission" date="2017-10" db="EMBL/GenBank/DDBJ databases">
        <title>Rapid genome shrinkage in a self-fertile nematode reveals novel sperm competition proteins.</title>
        <authorList>
            <person name="Yin D."/>
            <person name="Schwarz E.M."/>
            <person name="Thomas C.G."/>
            <person name="Felde R.L."/>
            <person name="Korf I.F."/>
            <person name="Cutter A.D."/>
            <person name="Schartner C.M."/>
            <person name="Ralston E.J."/>
            <person name="Meyer B.J."/>
            <person name="Haag E.S."/>
        </authorList>
    </citation>
    <scope>NUCLEOTIDE SEQUENCE [LARGE SCALE GENOMIC DNA]</scope>
    <source>
        <strain evidence="2">JU1422</strain>
    </source>
</reference>
<dbReference type="Proteomes" id="UP000230233">
    <property type="component" value="Chromosome III"/>
</dbReference>
<dbReference type="AlphaFoldDB" id="A0A2G5US55"/>
<evidence type="ECO:0000313" key="2">
    <source>
        <dbReference type="Proteomes" id="UP000230233"/>
    </source>
</evidence>
<organism evidence="1 2">
    <name type="scientific">Caenorhabditis nigoni</name>
    <dbReference type="NCBI Taxonomy" id="1611254"/>
    <lineage>
        <taxon>Eukaryota</taxon>
        <taxon>Metazoa</taxon>
        <taxon>Ecdysozoa</taxon>
        <taxon>Nematoda</taxon>
        <taxon>Chromadorea</taxon>
        <taxon>Rhabditida</taxon>
        <taxon>Rhabditina</taxon>
        <taxon>Rhabditomorpha</taxon>
        <taxon>Rhabditoidea</taxon>
        <taxon>Rhabditidae</taxon>
        <taxon>Peloderinae</taxon>
        <taxon>Caenorhabditis</taxon>
    </lineage>
</organism>